<organism evidence="1 2">
    <name type="scientific">Smittium mucronatum</name>
    <dbReference type="NCBI Taxonomy" id="133383"/>
    <lineage>
        <taxon>Eukaryota</taxon>
        <taxon>Fungi</taxon>
        <taxon>Fungi incertae sedis</taxon>
        <taxon>Zoopagomycota</taxon>
        <taxon>Kickxellomycotina</taxon>
        <taxon>Harpellomycetes</taxon>
        <taxon>Harpellales</taxon>
        <taxon>Legeriomycetaceae</taxon>
        <taxon>Smittium</taxon>
    </lineage>
</organism>
<proteinExistence type="predicted"/>
<evidence type="ECO:0000313" key="2">
    <source>
        <dbReference type="Proteomes" id="UP000187455"/>
    </source>
</evidence>
<accession>A0A1R0H6Z1</accession>
<dbReference type="AlphaFoldDB" id="A0A1R0H6Z1"/>
<dbReference type="EMBL" id="LSSL01000333">
    <property type="protein sequence ID" value="OLY84844.1"/>
    <property type="molecule type" value="Genomic_DNA"/>
</dbReference>
<evidence type="ECO:0000313" key="1">
    <source>
        <dbReference type="EMBL" id="OLY84844.1"/>
    </source>
</evidence>
<gene>
    <name evidence="1" type="ORF">AYI68_g980</name>
</gene>
<dbReference type="Proteomes" id="UP000187455">
    <property type="component" value="Unassembled WGS sequence"/>
</dbReference>
<comment type="caution">
    <text evidence="1">The sequence shown here is derived from an EMBL/GenBank/DDBJ whole genome shotgun (WGS) entry which is preliminary data.</text>
</comment>
<keyword evidence="2" id="KW-1185">Reference proteome</keyword>
<reference evidence="1 2" key="1">
    <citation type="journal article" date="2016" name="Mol. Biol. Evol.">
        <title>Genome-Wide Survey of Gut Fungi (Harpellales) Reveals the First Horizontally Transferred Ubiquitin Gene from a Mosquito Host.</title>
        <authorList>
            <person name="Wang Y."/>
            <person name="White M.M."/>
            <person name="Kvist S."/>
            <person name="Moncalvo J.M."/>
        </authorList>
    </citation>
    <scope>NUCLEOTIDE SEQUENCE [LARGE SCALE GENOMIC DNA]</scope>
    <source>
        <strain evidence="1 2">ALG-7-W6</strain>
    </source>
</reference>
<protein>
    <submittedName>
        <fullName evidence="1">Uncharacterized protein</fullName>
    </submittedName>
</protein>
<name>A0A1R0H6Z1_9FUNG</name>
<dbReference type="OrthoDB" id="5522487at2759"/>
<sequence>MDDNELKYWEMYNADDYIPDVDYGRRFFEPLQFFDAPRSIVSFSSQANRLQLSNSLPSPKILPELSKDDVDSTNKLFGADFLSSISSLNNPSLQSNGPHAQSSNLVPNKTSVVSKQKISKAYSDAKSLGDHHLSTGVDPFALESRLNFLKDSIDQLNRLSESS</sequence>